<keyword evidence="3 6" id="KW-0812">Transmembrane</keyword>
<reference evidence="9" key="1">
    <citation type="submission" date="2023-07" db="EMBL/GenBank/DDBJ databases">
        <title>Novel species in the genus Lipingzhangella isolated from Sambhar Salt Lake.</title>
        <authorList>
            <person name="Jiya N."/>
            <person name="Kajale S."/>
            <person name="Sharma A."/>
        </authorList>
    </citation>
    <scope>NUCLEOTIDE SEQUENCE [LARGE SCALE GENOMIC DNA]</scope>
    <source>
        <strain evidence="9">LS1_29</strain>
    </source>
</reference>
<feature type="transmembrane region" description="Helical" evidence="6">
    <location>
        <begin position="291"/>
        <end position="311"/>
    </location>
</feature>
<keyword evidence="9" id="KW-1185">Reference proteome</keyword>
<comment type="similarity">
    <text evidence="2">Belongs to the EamA transporter family.</text>
</comment>
<evidence type="ECO:0000259" key="7">
    <source>
        <dbReference type="Pfam" id="PF00892"/>
    </source>
</evidence>
<dbReference type="InterPro" id="IPR000620">
    <property type="entry name" value="EamA_dom"/>
</dbReference>
<comment type="subcellular location">
    <subcellularLocation>
        <location evidence="1">Membrane</location>
        <topology evidence="1">Multi-pass membrane protein</topology>
    </subcellularLocation>
</comment>
<gene>
    <name evidence="8" type="ORF">RIF23_03635</name>
</gene>
<dbReference type="Pfam" id="PF00892">
    <property type="entry name" value="EamA"/>
    <property type="match status" value="2"/>
</dbReference>
<evidence type="ECO:0000256" key="6">
    <source>
        <dbReference type="SAM" id="Phobius"/>
    </source>
</evidence>
<evidence type="ECO:0000256" key="4">
    <source>
        <dbReference type="ARBA" id="ARBA00022989"/>
    </source>
</evidence>
<feature type="transmembrane region" description="Helical" evidence="6">
    <location>
        <begin position="169"/>
        <end position="187"/>
    </location>
</feature>
<dbReference type="SUPFAM" id="SSF103481">
    <property type="entry name" value="Multidrug resistance efflux transporter EmrE"/>
    <property type="match status" value="2"/>
</dbReference>
<feature type="transmembrane region" description="Helical" evidence="6">
    <location>
        <begin position="265"/>
        <end position="285"/>
    </location>
</feature>
<dbReference type="InterPro" id="IPR050638">
    <property type="entry name" value="AA-Vitamin_Transporters"/>
</dbReference>
<dbReference type="PANTHER" id="PTHR32322:SF9">
    <property type="entry name" value="AMINO-ACID METABOLITE EFFLUX PUMP-RELATED"/>
    <property type="match status" value="1"/>
</dbReference>
<evidence type="ECO:0000256" key="5">
    <source>
        <dbReference type="ARBA" id="ARBA00023136"/>
    </source>
</evidence>
<evidence type="ECO:0000256" key="1">
    <source>
        <dbReference type="ARBA" id="ARBA00004141"/>
    </source>
</evidence>
<feature type="domain" description="EamA" evidence="7">
    <location>
        <begin position="28"/>
        <end position="156"/>
    </location>
</feature>
<dbReference type="InterPro" id="IPR037185">
    <property type="entry name" value="EmrE-like"/>
</dbReference>
<comment type="caution">
    <text evidence="8">The sequence shown here is derived from an EMBL/GenBank/DDBJ whole genome shotgun (WGS) entry which is preliminary data.</text>
</comment>
<feature type="transmembrane region" description="Helical" evidence="6">
    <location>
        <begin position="144"/>
        <end position="163"/>
    </location>
</feature>
<sequence>MSSPLAWVNQHLTTLPRRISLDWRFQYLALALVWGLSFMFITVSTEVLEPLQITLGRMGAGALPLVLVLWLTRGRLPRSLQTWTHLMVTAALLNVIPFTLFGYATELIPSALAGICNAATPLFTVLVSLLLLSDERPTHRRLLGLTLGFIGILVVFAAWRGVVDADARGMLFAFGATVCYGIGNPYLRRFVSGSGHSVLELSTAQMLAGTAQLLVLTPMFTTAPTELPLRVAGAVAVLGVFGTGLAYVLMYGVIRAAGSTVASTVTYVVPVVATAAGVTLLGETLAWNEPLGALIVVAGAALCLHTAPSFPQSSRRISNARWRSAG</sequence>
<feature type="domain" description="EamA" evidence="7">
    <location>
        <begin position="168"/>
        <end position="302"/>
    </location>
</feature>
<protein>
    <submittedName>
        <fullName evidence="8">DMT family transporter</fullName>
    </submittedName>
</protein>
<name>A0ABU2H252_9ACTN</name>
<dbReference type="EMBL" id="JAVLVT010000001">
    <property type="protein sequence ID" value="MDS1269383.1"/>
    <property type="molecule type" value="Genomic_DNA"/>
</dbReference>
<evidence type="ECO:0000256" key="2">
    <source>
        <dbReference type="ARBA" id="ARBA00007362"/>
    </source>
</evidence>
<keyword evidence="5 6" id="KW-0472">Membrane</keyword>
<dbReference type="PANTHER" id="PTHR32322">
    <property type="entry name" value="INNER MEMBRANE TRANSPORTER"/>
    <property type="match status" value="1"/>
</dbReference>
<feature type="transmembrane region" description="Helical" evidence="6">
    <location>
        <begin position="232"/>
        <end position="253"/>
    </location>
</feature>
<feature type="transmembrane region" description="Helical" evidence="6">
    <location>
        <begin position="110"/>
        <end position="132"/>
    </location>
</feature>
<evidence type="ECO:0000313" key="8">
    <source>
        <dbReference type="EMBL" id="MDS1269383.1"/>
    </source>
</evidence>
<evidence type="ECO:0000313" key="9">
    <source>
        <dbReference type="Proteomes" id="UP001250214"/>
    </source>
</evidence>
<feature type="transmembrane region" description="Helical" evidence="6">
    <location>
        <begin position="27"/>
        <end position="45"/>
    </location>
</feature>
<evidence type="ECO:0000256" key="3">
    <source>
        <dbReference type="ARBA" id="ARBA00022692"/>
    </source>
</evidence>
<accession>A0ABU2H252</accession>
<feature type="transmembrane region" description="Helical" evidence="6">
    <location>
        <begin position="199"/>
        <end position="220"/>
    </location>
</feature>
<keyword evidence="4 6" id="KW-1133">Transmembrane helix</keyword>
<dbReference type="Proteomes" id="UP001250214">
    <property type="component" value="Unassembled WGS sequence"/>
</dbReference>
<feature type="transmembrane region" description="Helical" evidence="6">
    <location>
        <begin position="83"/>
        <end position="104"/>
    </location>
</feature>
<proteinExistence type="inferred from homology"/>
<organism evidence="8 9">
    <name type="scientific">Lipingzhangella rawalii</name>
    <dbReference type="NCBI Taxonomy" id="2055835"/>
    <lineage>
        <taxon>Bacteria</taxon>
        <taxon>Bacillati</taxon>
        <taxon>Actinomycetota</taxon>
        <taxon>Actinomycetes</taxon>
        <taxon>Streptosporangiales</taxon>
        <taxon>Nocardiopsidaceae</taxon>
        <taxon>Lipingzhangella</taxon>
    </lineage>
</organism>
<dbReference type="RefSeq" id="WP_310910860.1">
    <property type="nucleotide sequence ID" value="NZ_JAVLVT010000001.1"/>
</dbReference>
<feature type="transmembrane region" description="Helical" evidence="6">
    <location>
        <begin position="51"/>
        <end position="71"/>
    </location>
</feature>